<evidence type="ECO:0000256" key="4">
    <source>
        <dbReference type="ARBA" id="ARBA00022454"/>
    </source>
</evidence>
<keyword evidence="11" id="KW-0131">Cell cycle</keyword>
<evidence type="ECO:0000256" key="2">
    <source>
        <dbReference type="ARBA" id="ARBA00004629"/>
    </source>
</evidence>
<accession>A0A6I8N2Y4</accession>
<dbReference type="CTD" id="348235"/>
<evidence type="ECO:0000313" key="17">
    <source>
        <dbReference type="Ensembl" id="ENSOANP00000035308.1"/>
    </source>
</evidence>
<proteinExistence type="inferred from homology"/>
<keyword evidence="12" id="KW-0137">Centromere</keyword>
<dbReference type="GO" id="GO:0000278">
    <property type="term" value="P:mitotic cell cycle"/>
    <property type="evidence" value="ECO:0000318"/>
    <property type="project" value="GO_Central"/>
</dbReference>
<evidence type="ECO:0000256" key="13">
    <source>
        <dbReference type="ARBA" id="ARBA00029651"/>
    </source>
</evidence>
<dbReference type="InterPro" id="IPR042091">
    <property type="entry name" value="Ska2_N"/>
</dbReference>
<feature type="region of interest" description="Disordered" evidence="15">
    <location>
        <begin position="31"/>
        <end position="63"/>
    </location>
</feature>
<dbReference type="Proteomes" id="UP000002279">
    <property type="component" value="Chromosome 17"/>
</dbReference>
<dbReference type="Gene3D" id="6.10.250.1380">
    <property type="match status" value="1"/>
</dbReference>
<evidence type="ECO:0000256" key="9">
    <source>
        <dbReference type="ARBA" id="ARBA00022838"/>
    </source>
</evidence>
<keyword evidence="8" id="KW-0498">Mitosis</keyword>
<evidence type="ECO:0000256" key="14">
    <source>
        <dbReference type="SAM" id="Coils"/>
    </source>
</evidence>
<protein>
    <recommendedName>
        <fullName evidence="13">Protein FAM33A</fullName>
    </recommendedName>
</protein>
<dbReference type="InterPro" id="IPR026762">
    <property type="entry name" value="Ska2"/>
</dbReference>
<dbReference type="GO" id="GO:0008017">
    <property type="term" value="F:microtubule binding"/>
    <property type="evidence" value="ECO:0000318"/>
    <property type="project" value="GO_Central"/>
</dbReference>
<keyword evidence="18" id="KW-1185">Reference proteome</keyword>
<dbReference type="AlphaFoldDB" id="A0A6I8N2Y4"/>
<dbReference type="Bgee" id="ENSOANG00000046315">
    <property type="expression patterns" value="Expressed in ovary and 7 other cell types or tissues"/>
</dbReference>
<sequence length="203" mass="21857">MPPVPAPGEQGPAGSFGFYVGAGSWQCSGGGAQVGPAGPVPLQVGEQDLNSEPSGGGGGSERQLDFMTSGTSASWGCFEFQKAESDLDYIQHKLEFEIMKSLPHSPSGEENPVTLLEELSEVKSRYKALCAQLEQVAKEQKESMTSICTTLDTTMKMVQQLQQQTNMELSPLDEEEQSALQKLRTHLTHQASKGTDLHKAIVT</sequence>
<comment type="similarity">
    <text evidence="3">Belongs to the SKA2 family.</text>
</comment>
<evidence type="ECO:0000256" key="7">
    <source>
        <dbReference type="ARBA" id="ARBA00022701"/>
    </source>
</evidence>
<keyword evidence="6" id="KW-0132">Cell division</keyword>
<dbReference type="InParanoid" id="A0A6I8N2Y4"/>
<evidence type="ECO:0000256" key="5">
    <source>
        <dbReference type="ARBA" id="ARBA00022490"/>
    </source>
</evidence>
<dbReference type="CDD" id="cd12955">
    <property type="entry name" value="SKA2"/>
    <property type="match status" value="1"/>
</dbReference>
<evidence type="ECO:0000256" key="12">
    <source>
        <dbReference type="ARBA" id="ARBA00023328"/>
    </source>
</evidence>
<keyword evidence="5" id="KW-0963">Cytoplasm</keyword>
<dbReference type="GO" id="GO:0051301">
    <property type="term" value="P:cell division"/>
    <property type="evidence" value="ECO:0007669"/>
    <property type="project" value="UniProtKB-KW"/>
</dbReference>
<comment type="subcellular location">
    <subcellularLocation>
        <location evidence="2">Chromosome</location>
        <location evidence="2">Centromere</location>
        <location evidence="2">Kinetochore</location>
    </subcellularLocation>
    <subcellularLocation>
        <location evidence="1">Cytoplasm</location>
        <location evidence="1">Cytoskeleton</location>
        <location evidence="1">Spindle</location>
    </subcellularLocation>
</comment>
<keyword evidence="4" id="KW-0158">Chromosome</keyword>
<keyword evidence="9" id="KW-0995">Kinetochore</keyword>
<gene>
    <name evidence="17" type="primary">SKA2</name>
</gene>
<keyword evidence="10" id="KW-0206">Cytoskeleton</keyword>
<dbReference type="GO" id="GO:0007059">
    <property type="term" value="P:chromosome segregation"/>
    <property type="evidence" value="ECO:0000318"/>
    <property type="project" value="GO_Central"/>
</dbReference>
<dbReference type="FunCoup" id="A0A6I8N2Y4">
    <property type="interactions" value="610"/>
</dbReference>
<dbReference type="GeneID" id="100078397"/>
<dbReference type="Ensembl" id="ENSOANT00000069343.1">
    <property type="protein sequence ID" value="ENSOANP00000035308.1"/>
    <property type="gene ID" value="ENSOANG00000046315.1"/>
</dbReference>
<name>A0A6I8N2Y4_ORNAN</name>
<dbReference type="GO" id="GO:0005876">
    <property type="term" value="C:spindle microtubule"/>
    <property type="evidence" value="ECO:0000318"/>
    <property type="project" value="GO_Central"/>
</dbReference>
<reference evidence="17 18" key="1">
    <citation type="journal article" date="2008" name="Nature">
        <title>Genome analysis of the platypus reveals unique signatures of evolution.</title>
        <authorList>
            <person name="Warren W.C."/>
            <person name="Hillier L.W."/>
            <person name="Marshall Graves J.A."/>
            <person name="Birney E."/>
            <person name="Ponting C.P."/>
            <person name="Grutzner F."/>
            <person name="Belov K."/>
            <person name="Miller W."/>
            <person name="Clarke L."/>
            <person name="Chinwalla A.T."/>
            <person name="Yang S.P."/>
            <person name="Heger A."/>
            <person name="Locke D.P."/>
            <person name="Miethke P."/>
            <person name="Waters P.D."/>
            <person name="Veyrunes F."/>
            <person name="Fulton L."/>
            <person name="Fulton B."/>
            <person name="Graves T."/>
            <person name="Wallis J."/>
            <person name="Puente X.S."/>
            <person name="Lopez-Otin C."/>
            <person name="Ordonez G.R."/>
            <person name="Eichler E.E."/>
            <person name="Chen L."/>
            <person name="Cheng Z."/>
            <person name="Deakin J.E."/>
            <person name="Alsop A."/>
            <person name="Thompson K."/>
            <person name="Kirby P."/>
            <person name="Papenfuss A.T."/>
            <person name="Wakefield M.J."/>
            <person name="Olender T."/>
            <person name="Lancet D."/>
            <person name="Huttley G.A."/>
            <person name="Smit A.F."/>
            <person name="Pask A."/>
            <person name="Temple-Smith P."/>
            <person name="Batzer M.A."/>
            <person name="Walker J.A."/>
            <person name="Konkel M.K."/>
            <person name="Harris R.S."/>
            <person name="Whittington C.M."/>
            <person name="Wong E.S."/>
            <person name="Gemmell N.J."/>
            <person name="Buschiazzo E."/>
            <person name="Vargas Jentzsch I.M."/>
            <person name="Merkel A."/>
            <person name="Schmitz J."/>
            <person name="Zemann A."/>
            <person name="Churakov G."/>
            <person name="Kriegs J.O."/>
            <person name="Brosius J."/>
            <person name="Murchison E.P."/>
            <person name="Sachidanandam R."/>
            <person name="Smith C."/>
            <person name="Hannon G.J."/>
            <person name="Tsend-Ayush E."/>
            <person name="McMillan D."/>
            <person name="Attenborough R."/>
            <person name="Rens W."/>
            <person name="Ferguson-Smith M."/>
            <person name="Lefevre C.M."/>
            <person name="Sharp J.A."/>
            <person name="Nicholas K.R."/>
            <person name="Ray D.A."/>
            <person name="Kube M."/>
            <person name="Reinhardt R."/>
            <person name="Pringle T.H."/>
            <person name="Taylor J."/>
            <person name="Jones R.C."/>
            <person name="Nixon B."/>
            <person name="Dacheux J.L."/>
            <person name="Niwa H."/>
            <person name="Sekita Y."/>
            <person name="Huang X."/>
            <person name="Stark A."/>
            <person name="Kheradpour P."/>
            <person name="Kellis M."/>
            <person name="Flicek P."/>
            <person name="Chen Y."/>
            <person name="Webber C."/>
            <person name="Hardison R."/>
            <person name="Nelson J."/>
            <person name="Hallsworth-Pepin K."/>
            <person name="Delehaunty K."/>
            <person name="Markovic C."/>
            <person name="Minx P."/>
            <person name="Feng Y."/>
            <person name="Kremitzki C."/>
            <person name="Mitreva M."/>
            <person name="Glasscock J."/>
            <person name="Wylie T."/>
            <person name="Wohldmann P."/>
            <person name="Thiru P."/>
            <person name="Nhan M.N."/>
            <person name="Pohl C.S."/>
            <person name="Smith S.M."/>
            <person name="Hou S."/>
            <person name="Nefedov M."/>
            <person name="de Jong P.J."/>
            <person name="Renfree M.B."/>
            <person name="Mardis E.R."/>
            <person name="Wilson R.K."/>
        </authorList>
    </citation>
    <scope>NUCLEOTIDE SEQUENCE [LARGE SCALE GENOMIC DNA]</scope>
    <source>
        <strain evidence="17 18">Glennie</strain>
    </source>
</reference>
<evidence type="ECO:0000256" key="6">
    <source>
        <dbReference type="ARBA" id="ARBA00022618"/>
    </source>
</evidence>
<evidence type="ECO:0000256" key="3">
    <source>
        <dbReference type="ARBA" id="ARBA00010684"/>
    </source>
</evidence>
<keyword evidence="14" id="KW-0175">Coiled coil</keyword>
<evidence type="ECO:0000256" key="11">
    <source>
        <dbReference type="ARBA" id="ARBA00023306"/>
    </source>
</evidence>
<dbReference type="OrthoDB" id="193920at2759"/>
<evidence type="ECO:0000256" key="1">
    <source>
        <dbReference type="ARBA" id="ARBA00004186"/>
    </source>
</evidence>
<dbReference type="PANTHER" id="PTHR32017:SF3">
    <property type="entry name" value="SPINDLE AND KINETOCHORE-ASSOCIATED PROTEIN 2"/>
    <property type="match status" value="1"/>
</dbReference>
<evidence type="ECO:0000256" key="15">
    <source>
        <dbReference type="SAM" id="MobiDB-lite"/>
    </source>
</evidence>
<reference evidence="17" key="3">
    <citation type="submission" date="2025-09" db="UniProtKB">
        <authorList>
            <consortium name="Ensembl"/>
        </authorList>
    </citation>
    <scope>IDENTIFICATION</scope>
    <source>
        <strain evidence="17">Glennie</strain>
    </source>
</reference>
<keyword evidence="7" id="KW-0493">Microtubule</keyword>
<feature type="domain" description="Ska2 N-terminal" evidence="16">
    <location>
        <begin position="80"/>
        <end position="183"/>
    </location>
</feature>
<evidence type="ECO:0000313" key="18">
    <source>
        <dbReference type="Proteomes" id="UP000002279"/>
    </source>
</evidence>
<reference evidence="17" key="2">
    <citation type="submission" date="2025-08" db="UniProtKB">
        <authorList>
            <consortium name="Ensembl"/>
        </authorList>
    </citation>
    <scope>IDENTIFICATION</scope>
    <source>
        <strain evidence="17">Glennie</strain>
    </source>
</reference>
<dbReference type="Pfam" id="PF16740">
    <property type="entry name" value="SKA2"/>
    <property type="match status" value="1"/>
</dbReference>
<dbReference type="PANTHER" id="PTHR32017">
    <property type="entry name" value="SPINDLE AND KINETOCHORE-ASSOCIATED PROTEIN 2"/>
    <property type="match status" value="1"/>
</dbReference>
<evidence type="ECO:0000256" key="8">
    <source>
        <dbReference type="ARBA" id="ARBA00022776"/>
    </source>
</evidence>
<dbReference type="RefSeq" id="XP_007666554.1">
    <property type="nucleotide sequence ID" value="XM_007668364.4"/>
</dbReference>
<evidence type="ECO:0000256" key="10">
    <source>
        <dbReference type="ARBA" id="ARBA00023212"/>
    </source>
</evidence>
<feature type="coiled-coil region" evidence="14">
    <location>
        <begin position="116"/>
        <end position="143"/>
    </location>
</feature>
<dbReference type="GO" id="GO:0000940">
    <property type="term" value="C:outer kinetochore"/>
    <property type="evidence" value="ECO:0000318"/>
    <property type="project" value="GO_Central"/>
</dbReference>
<dbReference type="GeneTree" id="ENSGT00390000009588"/>
<organism evidence="17 18">
    <name type="scientific">Ornithorhynchus anatinus</name>
    <name type="common">Duckbill platypus</name>
    <dbReference type="NCBI Taxonomy" id="9258"/>
    <lineage>
        <taxon>Eukaryota</taxon>
        <taxon>Metazoa</taxon>
        <taxon>Chordata</taxon>
        <taxon>Craniata</taxon>
        <taxon>Vertebrata</taxon>
        <taxon>Euteleostomi</taxon>
        <taxon>Mammalia</taxon>
        <taxon>Monotremata</taxon>
        <taxon>Ornithorhynchidae</taxon>
        <taxon>Ornithorhynchus</taxon>
    </lineage>
</organism>
<evidence type="ECO:0000259" key="16">
    <source>
        <dbReference type="Pfam" id="PF16740"/>
    </source>
</evidence>